<feature type="repeat" description="FG-GAP" evidence="15">
    <location>
        <begin position="486"/>
        <end position="544"/>
    </location>
</feature>
<evidence type="ECO:0000256" key="9">
    <source>
        <dbReference type="ARBA" id="ARBA00022989"/>
    </source>
</evidence>
<dbReference type="GO" id="GO:0007160">
    <property type="term" value="P:cell-matrix adhesion"/>
    <property type="evidence" value="ECO:0007669"/>
    <property type="project" value="TreeGrafter"/>
</dbReference>
<keyword evidence="14" id="KW-0325">Glycoprotein</keyword>
<evidence type="ECO:0000256" key="12">
    <source>
        <dbReference type="ARBA" id="ARBA00023157"/>
    </source>
</evidence>
<dbReference type="Pfam" id="PF00092">
    <property type="entry name" value="VWA"/>
    <property type="match status" value="1"/>
</dbReference>
<dbReference type="SMART" id="SM00327">
    <property type="entry name" value="VWA"/>
    <property type="match status" value="1"/>
</dbReference>
<keyword evidence="5" id="KW-0732">Signal</keyword>
<keyword evidence="7" id="KW-0106">Calcium</keyword>
<dbReference type="PRINTS" id="PR00453">
    <property type="entry name" value="VWFADOMAIN"/>
</dbReference>
<keyword evidence="13 16" id="KW-0675">Receptor</keyword>
<evidence type="ECO:0000256" key="7">
    <source>
        <dbReference type="ARBA" id="ARBA00022837"/>
    </source>
</evidence>
<dbReference type="InterPro" id="IPR048285">
    <property type="entry name" value="Integrin_alpha_Ig-like_2"/>
</dbReference>
<dbReference type="SUPFAM" id="SSF69318">
    <property type="entry name" value="Integrin alpha N-terminal domain"/>
    <property type="match status" value="1"/>
</dbReference>
<dbReference type="InterPro" id="IPR048633">
    <property type="entry name" value="ITGAX-like_Ig_3"/>
</dbReference>
<name>A0A8C9SC10_SCLFO</name>
<proteinExistence type="inferred from homology"/>
<evidence type="ECO:0000256" key="11">
    <source>
        <dbReference type="ARBA" id="ARBA00023136"/>
    </source>
</evidence>
<evidence type="ECO:0000256" key="15">
    <source>
        <dbReference type="PROSITE-ProRule" id="PRU00803"/>
    </source>
</evidence>
<feature type="domain" description="VWFA" evidence="17">
    <location>
        <begin position="109"/>
        <end position="288"/>
    </location>
</feature>
<dbReference type="PANTHER" id="PTHR23220:SF118">
    <property type="entry name" value="INTEGRIN ALPHA-X"/>
    <property type="match status" value="1"/>
</dbReference>
<dbReference type="PROSITE" id="PS50234">
    <property type="entry name" value="VWFA"/>
    <property type="match status" value="1"/>
</dbReference>
<evidence type="ECO:0000256" key="5">
    <source>
        <dbReference type="ARBA" id="ARBA00022729"/>
    </source>
</evidence>
<comment type="subcellular location">
    <subcellularLocation>
        <location evidence="1 16">Membrane</location>
        <topology evidence="1 16">Single-pass type I membrane protein</topology>
    </subcellularLocation>
</comment>
<feature type="repeat" description="FG-GAP" evidence="15">
    <location>
        <begin position="364"/>
        <end position="426"/>
    </location>
</feature>
<dbReference type="InterPro" id="IPR028994">
    <property type="entry name" value="Integrin_alpha_N"/>
</dbReference>
<evidence type="ECO:0000256" key="13">
    <source>
        <dbReference type="ARBA" id="ARBA00023170"/>
    </source>
</evidence>
<evidence type="ECO:0000256" key="1">
    <source>
        <dbReference type="ARBA" id="ARBA00004479"/>
    </source>
</evidence>
<keyword evidence="9" id="KW-1133">Transmembrane helix</keyword>
<evidence type="ECO:0000256" key="2">
    <source>
        <dbReference type="ARBA" id="ARBA00008054"/>
    </source>
</evidence>
<dbReference type="Pfam" id="PF21520">
    <property type="entry name" value="ITGAX-like_Ig_3"/>
    <property type="match status" value="1"/>
</dbReference>
<dbReference type="GO" id="GO:0008305">
    <property type="term" value="C:integrin complex"/>
    <property type="evidence" value="ECO:0007669"/>
    <property type="project" value="InterPro"/>
</dbReference>
<reference evidence="18" key="3">
    <citation type="submission" date="2025-09" db="UniProtKB">
        <authorList>
            <consortium name="Ensembl"/>
        </authorList>
    </citation>
    <scope>IDENTIFICATION</scope>
</reference>
<keyword evidence="11" id="KW-0472">Membrane</keyword>
<evidence type="ECO:0000256" key="4">
    <source>
        <dbReference type="ARBA" id="ARBA00022723"/>
    </source>
</evidence>
<dbReference type="GO" id="GO:0046872">
    <property type="term" value="F:metal ion binding"/>
    <property type="evidence" value="ECO:0007669"/>
    <property type="project" value="UniProtKB-KW"/>
</dbReference>
<evidence type="ECO:0000256" key="14">
    <source>
        <dbReference type="ARBA" id="ARBA00023180"/>
    </source>
</evidence>
<dbReference type="Pfam" id="PF08441">
    <property type="entry name" value="Integrin_A_Ig_1"/>
    <property type="match status" value="1"/>
</dbReference>
<dbReference type="InterPro" id="IPR000413">
    <property type="entry name" value="Integrin_alpha"/>
</dbReference>
<feature type="repeat" description="FG-GAP" evidence="15">
    <location>
        <begin position="436"/>
        <end position="482"/>
    </location>
</feature>
<dbReference type="Gene3D" id="3.40.50.410">
    <property type="entry name" value="von Willebrand factor, type A domain"/>
    <property type="match status" value="1"/>
</dbReference>
<dbReference type="InterPro" id="IPR032695">
    <property type="entry name" value="Integrin_dom_sf"/>
</dbReference>
<dbReference type="Gene3D" id="2.60.40.1530">
    <property type="entry name" value="ntegrin, alpha v. Chain A, domain 4"/>
    <property type="match status" value="1"/>
</dbReference>
<dbReference type="InterPro" id="IPR013519">
    <property type="entry name" value="Int_alpha_beta-p"/>
</dbReference>
<dbReference type="SUPFAM" id="SSF53300">
    <property type="entry name" value="vWA-like"/>
    <property type="match status" value="1"/>
</dbReference>
<dbReference type="SUPFAM" id="SSF69179">
    <property type="entry name" value="Integrin domains"/>
    <property type="match status" value="2"/>
</dbReference>
<dbReference type="OrthoDB" id="5317514at2759"/>
<dbReference type="Ensembl" id="ENSSFOT00015034739.2">
    <property type="protein sequence ID" value="ENSSFOP00015034361.2"/>
    <property type="gene ID" value="ENSSFOG00015028051.1"/>
</dbReference>
<dbReference type="InterPro" id="IPR036465">
    <property type="entry name" value="vWFA_dom_sf"/>
</dbReference>
<dbReference type="PROSITE" id="PS51470">
    <property type="entry name" value="FG_GAP"/>
    <property type="match status" value="3"/>
</dbReference>
<organism evidence="18 19">
    <name type="scientific">Scleropages formosus</name>
    <name type="common">Asian bonytongue</name>
    <name type="synonym">Osteoglossum formosum</name>
    <dbReference type="NCBI Taxonomy" id="113540"/>
    <lineage>
        <taxon>Eukaryota</taxon>
        <taxon>Metazoa</taxon>
        <taxon>Chordata</taxon>
        <taxon>Craniata</taxon>
        <taxon>Vertebrata</taxon>
        <taxon>Euteleostomi</taxon>
        <taxon>Actinopterygii</taxon>
        <taxon>Neopterygii</taxon>
        <taxon>Teleostei</taxon>
        <taxon>Osteoglossocephala</taxon>
        <taxon>Osteoglossomorpha</taxon>
        <taxon>Osteoglossiformes</taxon>
        <taxon>Osteoglossidae</taxon>
        <taxon>Scleropages</taxon>
    </lineage>
</organism>
<dbReference type="AlphaFoldDB" id="A0A8C9SC10"/>
<keyword evidence="6" id="KW-0677">Repeat</keyword>
<dbReference type="GO" id="GO:0098609">
    <property type="term" value="P:cell-cell adhesion"/>
    <property type="evidence" value="ECO:0007669"/>
    <property type="project" value="TreeGrafter"/>
</dbReference>
<keyword evidence="12" id="KW-1015">Disulfide bond</keyword>
<evidence type="ECO:0000256" key="16">
    <source>
        <dbReference type="RuleBase" id="RU003762"/>
    </source>
</evidence>
<evidence type="ECO:0000256" key="10">
    <source>
        <dbReference type="ARBA" id="ARBA00023037"/>
    </source>
</evidence>
<dbReference type="Pfam" id="PF20805">
    <property type="entry name" value="Integrin_A_Ig_2"/>
    <property type="match status" value="1"/>
</dbReference>
<dbReference type="Pfam" id="PF01839">
    <property type="entry name" value="FG-GAP"/>
    <property type="match status" value="2"/>
</dbReference>
<dbReference type="InterPro" id="IPR013517">
    <property type="entry name" value="FG-GAP"/>
</dbReference>
<dbReference type="InterPro" id="IPR013649">
    <property type="entry name" value="Integrin_alpha_Ig-like_1"/>
</dbReference>
<dbReference type="Gene3D" id="2.60.40.1460">
    <property type="entry name" value="Integrin domains. Chain A, domain 2"/>
    <property type="match status" value="1"/>
</dbReference>
<keyword evidence="10 16" id="KW-0401">Integrin</keyword>
<keyword evidence="19" id="KW-1185">Reference proteome</keyword>
<dbReference type="PANTHER" id="PTHR23220">
    <property type="entry name" value="INTEGRIN ALPHA"/>
    <property type="match status" value="1"/>
</dbReference>
<dbReference type="Gene3D" id="2.130.10.130">
    <property type="entry name" value="Integrin alpha, N-terminal"/>
    <property type="match status" value="1"/>
</dbReference>
<comment type="similarity">
    <text evidence="2 16">Belongs to the integrin alpha chain family.</text>
</comment>
<evidence type="ECO:0000256" key="6">
    <source>
        <dbReference type="ARBA" id="ARBA00022737"/>
    </source>
</evidence>
<dbReference type="SMART" id="SM00191">
    <property type="entry name" value="Int_alpha"/>
    <property type="match status" value="4"/>
</dbReference>
<keyword evidence="4" id="KW-0479">Metal-binding</keyword>
<dbReference type="GO" id="GO:0009897">
    <property type="term" value="C:external side of plasma membrane"/>
    <property type="evidence" value="ECO:0007669"/>
    <property type="project" value="TreeGrafter"/>
</dbReference>
<evidence type="ECO:0000256" key="8">
    <source>
        <dbReference type="ARBA" id="ARBA00022889"/>
    </source>
</evidence>
<dbReference type="GeneTree" id="ENSGT00940000154838"/>
<evidence type="ECO:0000256" key="3">
    <source>
        <dbReference type="ARBA" id="ARBA00022692"/>
    </source>
</evidence>
<reference evidence="18" key="2">
    <citation type="submission" date="2025-08" db="UniProtKB">
        <authorList>
            <consortium name="Ensembl"/>
        </authorList>
    </citation>
    <scope>IDENTIFICATION</scope>
</reference>
<protein>
    <recommendedName>
        <fullName evidence="17">VWFA domain-containing protein</fullName>
    </recommendedName>
</protein>
<sequence>MGHIKGACDFQHGTVIGCNLSNKSVCQIFAILDLSWSTLKCFNLDPAPWKSFPSDASSFGYQVIQVCGPTIPRNCETITTYNGMCFQLRETLSPIGEGQPPKLEGHGTDIVFLIDGSGSVSDDDFRRMKEFMIKLIKQFQGRNTLFAVMQYSSVFEIHMDFNDYKTRGSSWESLINGISQQKRWTHTPTAIRKVVRELFVPSSGSRPKAVKVLVVITDGQTVGDNTPMSVVVREAEDKGIIRYAIGVGSAFQEPSAMQELETIASKPTNSHLFRVDNFQALDKLRDTLQKNIFAIEGTQTSGASFHMELAQEGFKSVYKISARGPTFHNSSKMEANSYLGYSMAVAKLRNKNIVILGAPRYQHKGAVVIFSDQIGSYFGAELCAVDLDSDSYADLLLISAPMYTDAQRDSEGEVTVCAFRMRCYLCPLVGVAGMRGRFGTSLAALADLDGDGITDVAVGAPMENNGQGSVYIFSGTTSGVNPVFSQRIQGSNVESGLRYFGQSISGSLDQSGDRLTDIAVGSRGKVLLSRPVVSVAVTMSFSPPKIPTDTKDCTKDLSNTATVCFTMTSRTKGYQGAYVVNYTLTLDATRNAARSRAYFTPQKQFLNKVACPEDALNPLINELRLSFVDSTHPGGQLAPVLDPLSRRITNHPLDFVVDCGADSKCTDDLRVDFNFSGVSEVQVGIALVLNVSVSVENRGENSYNSHVIFTYPAGLSFRRVTVVQVRESNSAIGVFMCGVITLHRVHRKSLRRKVFFILSFGIDGNSNFDRTVTFTANASRNEVCFFLFFKVVNYIRDFNATITIKVPIKLGEKDIWTNKNSIQIMGCKAQKDENPAFTDFVEKLRKTPNVDCTVAVCRVLRCEVFLRKDETLFYNVSGEVTSGWIEQTQLSTVRLVSSSSMDFDKNQFIYFSSSPQSSIPVTEVITSYCECGVSCQYKSH</sequence>
<reference evidence="18 19" key="1">
    <citation type="submission" date="2019-04" db="EMBL/GenBank/DDBJ databases">
        <authorList>
            <consortium name="Wellcome Sanger Institute Data Sharing"/>
        </authorList>
    </citation>
    <scope>NUCLEOTIDE SEQUENCE [LARGE SCALE GENOMIC DNA]</scope>
</reference>
<keyword evidence="8 16" id="KW-0130">Cell adhesion</keyword>
<keyword evidence="3" id="KW-0812">Transmembrane</keyword>
<dbReference type="GO" id="GO:0007229">
    <property type="term" value="P:integrin-mediated signaling pathway"/>
    <property type="evidence" value="ECO:0007669"/>
    <property type="project" value="UniProtKB-KW"/>
</dbReference>
<dbReference type="InterPro" id="IPR002035">
    <property type="entry name" value="VWF_A"/>
</dbReference>
<dbReference type="PRINTS" id="PR01185">
    <property type="entry name" value="INTEGRINA"/>
</dbReference>
<dbReference type="Proteomes" id="UP000694397">
    <property type="component" value="Chromosome 20"/>
</dbReference>
<dbReference type="GO" id="GO:0033627">
    <property type="term" value="P:cell adhesion mediated by integrin"/>
    <property type="evidence" value="ECO:0007669"/>
    <property type="project" value="TreeGrafter"/>
</dbReference>
<evidence type="ECO:0000313" key="19">
    <source>
        <dbReference type="Proteomes" id="UP000694397"/>
    </source>
</evidence>
<dbReference type="GO" id="GO:0005178">
    <property type="term" value="F:integrin binding"/>
    <property type="evidence" value="ECO:0007669"/>
    <property type="project" value="TreeGrafter"/>
</dbReference>
<accession>A0A8C9SC10</accession>
<evidence type="ECO:0000259" key="17">
    <source>
        <dbReference type="PROSITE" id="PS50234"/>
    </source>
</evidence>
<evidence type="ECO:0000313" key="18">
    <source>
        <dbReference type="Ensembl" id="ENSSFOP00015034361.2"/>
    </source>
</evidence>